<evidence type="ECO:0000256" key="1">
    <source>
        <dbReference type="ARBA" id="ARBA00005254"/>
    </source>
</evidence>
<gene>
    <name evidence="2" type="ORF">IX84_17420</name>
</gene>
<accession>A0A098S6W9</accession>
<dbReference type="SUPFAM" id="SSF52096">
    <property type="entry name" value="ClpP/crotonase"/>
    <property type="match status" value="1"/>
</dbReference>
<dbReference type="InterPro" id="IPR001753">
    <property type="entry name" value="Enoyl-CoA_hydra/iso"/>
</dbReference>
<dbReference type="STRING" id="1524460.IX84_17420"/>
<name>A0A098S6W9_9BACT</name>
<comment type="similarity">
    <text evidence="1">Belongs to the enoyl-CoA hydratase/isomerase family.</text>
</comment>
<dbReference type="InterPro" id="IPR051683">
    <property type="entry name" value="Enoyl-CoA_Hydratase/Isomerase"/>
</dbReference>
<reference evidence="2 3" key="1">
    <citation type="journal article" date="2014" name="Int. J. Syst. Evol. Microbiol.">
        <title>Phaeodactylibacter xiamenensis gen. nov., sp. nov., a member of the family Saprospiraceae isolated from the marine alga Phaeodactylum tricornutum.</title>
        <authorList>
            <person name="Chen Z.Jr."/>
            <person name="Lei X."/>
            <person name="Lai Q."/>
            <person name="Li Y."/>
            <person name="Zhang B."/>
            <person name="Zhang J."/>
            <person name="Zhang H."/>
            <person name="Yang L."/>
            <person name="Zheng W."/>
            <person name="Tian Y."/>
            <person name="Yu Z."/>
            <person name="Xu H.Jr."/>
            <person name="Zheng T."/>
        </authorList>
    </citation>
    <scope>NUCLEOTIDE SEQUENCE [LARGE SCALE GENOMIC DNA]</scope>
    <source>
        <strain evidence="2 3">KD52</strain>
    </source>
</reference>
<keyword evidence="3" id="KW-1185">Reference proteome</keyword>
<dbReference type="AlphaFoldDB" id="A0A098S6W9"/>
<dbReference type="RefSeq" id="WP_044223332.1">
    <property type="nucleotide sequence ID" value="NZ_JBKAGJ010000009.1"/>
</dbReference>
<evidence type="ECO:0000313" key="2">
    <source>
        <dbReference type="EMBL" id="KGE86847.1"/>
    </source>
</evidence>
<dbReference type="EMBL" id="JPOS01000039">
    <property type="protein sequence ID" value="KGE86847.1"/>
    <property type="molecule type" value="Genomic_DNA"/>
</dbReference>
<protein>
    <submittedName>
        <fullName evidence="2">Enoyl-CoA hydratase</fullName>
    </submittedName>
</protein>
<dbReference type="PANTHER" id="PTHR42964">
    <property type="entry name" value="ENOYL-COA HYDRATASE"/>
    <property type="match status" value="1"/>
</dbReference>
<sequence>MTDKTKLGSVSMEVDEKGIARLTFEHPASNSLPGRLLAQLADTITAAGADPSVKVIILQSGGDRAFCGGASFDELIAIKDLDTGKRFFMGFANVINAMRKCPKFIIGRIQGKAVGGGVGLCAATDYCIASQWASVKLSELAIGIGPFVVGPAVERKVGKSAMTQLAINASEWRTAQWAKDKGLFADVFETVEQLDAYVSHLAERLSDYSPEAMRQLKAVFWEEAQDWDTLLEARAERSGELVLSDFTVNAINAFKQKA</sequence>
<dbReference type="PANTHER" id="PTHR42964:SF1">
    <property type="entry name" value="POLYKETIDE BIOSYNTHESIS ENOYL-COA HYDRATASE PKSH-RELATED"/>
    <property type="match status" value="1"/>
</dbReference>
<dbReference type="Pfam" id="PF00378">
    <property type="entry name" value="ECH_1"/>
    <property type="match status" value="1"/>
</dbReference>
<dbReference type="InterPro" id="IPR029045">
    <property type="entry name" value="ClpP/crotonase-like_dom_sf"/>
</dbReference>
<dbReference type="Gene3D" id="3.90.226.10">
    <property type="entry name" value="2-enoyl-CoA Hydratase, Chain A, domain 1"/>
    <property type="match status" value="1"/>
</dbReference>
<dbReference type="GO" id="GO:0003824">
    <property type="term" value="F:catalytic activity"/>
    <property type="evidence" value="ECO:0007669"/>
    <property type="project" value="UniProtKB-ARBA"/>
</dbReference>
<dbReference type="Proteomes" id="UP000029736">
    <property type="component" value="Unassembled WGS sequence"/>
</dbReference>
<comment type="caution">
    <text evidence="2">The sequence shown here is derived from an EMBL/GenBank/DDBJ whole genome shotgun (WGS) entry which is preliminary data.</text>
</comment>
<dbReference type="OrthoDB" id="638407at2"/>
<dbReference type="CDD" id="cd06558">
    <property type="entry name" value="crotonase-like"/>
    <property type="match status" value="1"/>
</dbReference>
<proteinExistence type="inferred from homology"/>
<organism evidence="2 3">
    <name type="scientific">Phaeodactylibacter xiamenensis</name>
    <dbReference type="NCBI Taxonomy" id="1524460"/>
    <lineage>
        <taxon>Bacteria</taxon>
        <taxon>Pseudomonadati</taxon>
        <taxon>Bacteroidota</taxon>
        <taxon>Saprospiria</taxon>
        <taxon>Saprospirales</taxon>
        <taxon>Haliscomenobacteraceae</taxon>
        <taxon>Phaeodactylibacter</taxon>
    </lineage>
</organism>
<evidence type="ECO:0000313" key="3">
    <source>
        <dbReference type="Proteomes" id="UP000029736"/>
    </source>
</evidence>